<dbReference type="Gene3D" id="2.60.40.1190">
    <property type="match status" value="1"/>
</dbReference>
<dbReference type="Pfam" id="PF06452">
    <property type="entry name" value="CBM9_1"/>
    <property type="match status" value="1"/>
</dbReference>
<dbReference type="OrthoDB" id="9786766at2"/>
<protein>
    <recommendedName>
        <fullName evidence="1">Carbohydrate-binding domain-containing protein</fullName>
    </recommendedName>
</protein>
<dbReference type="HOGENOM" id="CLU_049171_2_0_10"/>
<proteinExistence type="predicted"/>
<dbReference type="KEGG" id="cmr:Cycma_1187"/>
<dbReference type="GO" id="GO:0030246">
    <property type="term" value="F:carbohydrate binding"/>
    <property type="evidence" value="ECO:0007669"/>
    <property type="project" value="InterPro"/>
</dbReference>
<dbReference type="GO" id="GO:0016052">
    <property type="term" value="P:carbohydrate catabolic process"/>
    <property type="evidence" value="ECO:0007669"/>
    <property type="project" value="InterPro"/>
</dbReference>
<evidence type="ECO:0000313" key="3">
    <source>
        <dbReference type="Proteomes" id="UP000001635"/>
    </source>
</evidence>
<dbReference type="AlphaFoldDB" id="G0IY55"/>
<dbReference type="RefSeq" id="WP_014019256.1">
    <property type="nucleotide sequence ID" value="NC_015914.1"/>
</dbReference>
<dbReference type="SUPFAM" id="SSF49344">
    <property type="entry name" value="CBD9-like"/>
    <property type="match status" value="1"/>
</dbReference>
<sequence>MQLKYLLILATFGLFTHCAEKSASEFTLEASYASTAPIIDGKVNEPIWQQAKPIRLKNNRTGKEVQESALQTHVKASYDDKSLYFLFECKDPDIWAEFTQRDEYLWKEEVVEVFIDVDDEPKTYVEIEVSPANILFDSYIVDPENIDVPATAKFKLPGIRTGVTVQGTLNKRDDEDSSWTVEMAIPFEDLANSNTAKVGPDTEIKLNFYRLDKNQGKEFAAYAWSPTGKSFHKPSVFGKIVFK</sequence>
<dbReference type="STRING" id="880070.Cycma_1187"/>
<dbReference type="CDD" id="cd09620">
    <property type="entry name" value="CBM9_like_3"/>
    <property type="match status" value="1"/>
</dbReference>
<dbReference type="eggNOG" id="COG2006">
    <property type="taxonomic scope" value="Bacteria"/>
</dbReference>
<keyword evidence="3" id="KW-1185">Reference proteome</keyword>
<dbReference type="GO" id="GO:0004553">
    <property type="term" value="F:hydrolase activity, hydrolyzing O-glycosyl compounds"/>
    <property type="evidence" value="ECO:0007669"/>
    <property type="project" value="InterPro"/>
</dbReference>
<dbReference type="InterPro" id="IPR010502">
    <property type="entry name" value="Carb-bd_dom_fam9"/>
</dbReference>
<name>G0IY55_CYCMS</name>
<reference evidence="3" key="1">
    <citation type="submission" date="2011-07" db="EMBL/GenBank/DDBJ databases">
        <title>The complete genome of Cyclobacterium marinum DSM 745.</title>
        <authorList>
            <person name="Lucas S."/>
            <person name="Han J."/>
            <person name="Lapidus A."/>
            <person name="Bruce D."/>
            <person name="Goodwin L."/>
            <person name="Pitluck S."/>
            <person name="Peters L."/>
            <person name="Kyrpides N."/>
            <person name="Mavromatis K."/>
            <person name="Ivanova N."/>
            <person name="Ovchinnikova G."/>
            <person name="Chertkov O."/>
            <person name="Detter J.C."/>
            <person name="Tapia R."/>
            <person name="Han C."/>
            <person name="Land M."/>
            <person name="Hauser L."/>
            <person name="Markowitz V."/>
            <person name="Cheng J.-F."/>
            <person name="Hugenholtz P."/>
            <person name="Woyke T."/>
            <person name="Wu D."/>
            <person name="Tindall B."/>
            <person name="Schuetze A."/>
            <person name="Brambilla E."/>
            <person name="Klenk H.-P."/>
            <person name="Eisen J.A."/>
        </authorList>
    </citation>
    <scope>NUCLEOTIDE SEQUENCE [LARGE SCALE GENOMIC DNA]</scope>
    <source>
        <strain evidence="3">ATCC 25205 / DSM 745 / LMG 13164 / NCIMB 1802</strain>
    </source>
</reference>
<gene>
    <name evidence="2" type="ordered locus">Cycma_1187</name>
</gene>
<dbReference type="EMBL" id="CP002955">
    <property type="protein sequence ID" value="AEL24959.1"/>
    <property type="molecule type" value="Genomic_DNA"/>
</dbReference>
<dbReference type="Proteomes" id="UP000001635">
    <property type="component" value="Chromosome"/>
</dbReference>
<evidence type="ECO:0000313" key="2">
    <source>
        <dbReference type="EMBL" id="AEL24959.1"/>
    </source>
</evidence>
<dbReference type="PANTHER" id="PTHR35532">
    <property type="entry name" value="SIMILAR TO POLYHYDROXYALKANOATE DEPOLYMERASE"/>
    <property type="match status" value="1"/>
</dbReference>
<feature type="domain" description="Carbohydrate-binding" evidence="1">
    <location>
        <begin position="39"/>
        <end position="242"/>
    </location>
</feature>
<dbReference type="PANTHER" id="PTHR35532:SF5">
    <property type="entry name" value="CARBOHYDRATE-BINDING DOMAIN-CONTAINING PROTEIN"/>
    <property type="match status" value="1"/>
</dbReference>
<accession>G0IY55</accession>
<evidence type="ECO:0000259" key="1">
    <source>
        <dbReference type="Pfam" id="PF06452"/>
    </source>
</evidence>
<organism evidence="2 3">
    <name type="scientific">Cyclobacterium marinum (strain ATCC 25205 / DSM 745 / LMG 13164 / NCIMB 1802)</name>
    <name type="common">Flectobacillus marinus</name>
    <dbReference type="NCBI Taxonomy" id="880070"/>
    <lineage>
        <taxon>Bacteria</taxon>
        <taxon>Pseudomonadati</taxon>
        <taxon>Bacteroidota</taxon>
        <taxon>Cytophagia</taxon>
        <taxon>Cytophagales</taxon>
        <taxon>Cyclobacteriaceae</taxon>
        <taxon>Cyclobacterium</taxon>
    </lineage>
</organism>